<reference evidence="4 5" key="1">
    <citation type="submission" date="2015-10" db="EMBL/GenBank/DDBJ databases">
        <title>Draft genome sequence of Salegentibacter salinarum KCTC 12975.</title>
        <authorList>
            <person name="Lin W."/>
            <person name="Zheng Q."/>
        </authorList>
    </citation>
    <scope>NUCLEOTIDE SEQUENCE [LARGE SCALE GENOMIC DNA]</scope>
    <source>
        <strain evidence="4 5">KCTC 12975</strain>
    </source>
</reference>
<sequence>MKKKTKKSFIEYGVIIAIFSGFYFTGLHTEVLGFLQRGILATGLMDPDFDKDSGHAVNTDYPEADFSMKLIDSKGENVAMEELKGKVIFINVWATWCPPCVAEMPGINKLFQDIDKDKTAFIMLSVDQDFQKAIDFNKRKGYDFEIYKSNGGIPSMFSSQSLPTTYVINSQGELVLTHMGMGDYNTNEFKEYLKELY</sequence>
<dbReference type="OrthoDB" id="9815205at2"/>
<comment type="caution">
    <text evidence="4">The sequence shown here is derived from an EMBL/GenBank/DDBJ whole genome shotgun (WGS) entry which is preliminary data.</text>
</comment>
<dbReference type="GO" id="GO:0016491">
    <property type="term" value="F:oxidoreductase activity"/>
    <property type="evidence" value="ECO:0007669"/>
    <property type="project" value="InterPro"/>
</dbReference>
<evidence type="ECO:0000313" key="5">
    <source>
        <dbReference type="Proteomes" id="UP000232673"/>
    </source>
</evidence>
<dbReference type="InterPro" id="IPR013766">
    <property type="entry name" value="Thioredoxin_domain"/>
</dbReference>
<keyword evidence="2" id="KW-0472">Membrane</keyword>
<dbReference type="STRING" id="447422.SAMN05660903_01971"/>
<dbReference type="CDD" id="cd02966">
    <property type="entry name" value="TlpA_like_family"/>
    <property type="match status" value="1"/>
</dbReference>
<dbReference type="Proteomes" id="UP000232673">
    <property type="component" value="Unassembled WGS sequence"/>
</dbReference>
<evidence type="ECO:0000256" key="1">
    <source>
        <dbReference type="ARBA" id="ARBA00023284"/>
    </source>
</evidence>
<dbReference type="InterPro" id="IPR036249">
    <property type="entry name" value="Thioredoxin-like_sf"/>
</dbReference>
<dbReference type="InterPro" id="IPR017937">
    <property type="entry name" value="Thioredoxin_CS"/>
</dbReference>
<dbReference type="AlphaFoldDB" id="A0A2N0TNF7"/>
<proteinExistence type="predicted"/>
<dbReference type="RefSeq" id="WP_079713245.1">
    <property type="nucleotide sequence ID" value="NZ_FUZC01000007.1"/>
</dbReference>
<keyword evidence="2" id="KW-1133">Transmembrane helix</keyword>
<dbReference type="Gene3D" id="3.40.30.10">
    <property type="entry name" value="Glutaredoxin"/>
    <property type="match status" value="1"/>
</dbReference>
<dbReference type="InterPro" id="IPR050553">
    <property type="entry name" value="Thioredoxin_ResA/DsbE_sf"/>
</dbReference>
<dbReference type="PANTHER" id="PTHR42852:SF17">
    <property type="entry name" value="THIOREDOXIN-LIKE PROTEIN HI_1115"/>
    <property type="match status" value="1"/>
</dbReference>
<keyword evidence="1" id="KW-0676">Redox-active center</keyword>
<keyword evidence="2" id="KW-0812">Transmembrane</keyword>
<evidence type="ECO:0000256" key="2">
    <source>
        <dbReference type="SAM" id="Phobius"/>
    </source>
</evidence>
<feature type="domain" description="Thioredoxin" evidence="3">
    <location>
        <begin position="57"/>
        <end position="197"/>
    </location>
</feature>
<dbReference type="InterPro" id="IPR000866">
    <property type="entry name" value="AhpC/TSA"/>
</dbReference>
<keyword evidence="5" id="KW-1185">Reference proteome</keyword>
<organism evidence="4 5">
    <name type="scientific">Salegentibacter salinarum</name>
    <dbReference type="NCBI Taxonomy" id="447422"/>
    <lineage>
        <taxon>Bacteria</taxon>
        <taxon>Pseudomonadati</taxon>
        <taxon>Bacteroidota</taxon>
        <taxon>Flavobacteriia</taxon>
        <taxon>Flavobacteriales</taxon>
        <taxon>Flavobacteriaceae</taxon>
        <taxon>Salegentibacter</taxon>
    </lineage>
</organism>
<evidence type="ECO:0000259" key="3">
    <source>
        <dbReference type="PROSITE" id="PS51352"/>
    </source>
</evidence>
<feature type="transmembrane region" description="Helical" evidence="2">
    <location>
        <begin position="12"/>
        <end position="35"/>
    </location>
</feature>
<dbReference type="PROSITE" id="PS00194">
    <property type="entry name" value="THIOREDOXIN_1"/>
    <property type="match status" value="1"/>
</dbReference>
<protein>
    <submittedName>
        <fullName evidence="4">Thioredoxin</fullName>
    </submittedName>
</protein>
<dbReference type="GO" id="GO:0016209">
    <property type="term" value="F:antioxidant activity"/>
    <property type="evidence" value="ECO:0007669"/>
    <property type="project" value="InterPro"/>
</dbReference>
<dbReference type="PROSITE" id="PS51352">
    <property type="entry name" value="THIOREDOXIN_2"/>
    <property type="match status" value="1"/>
</dbReference>
<dbReference type="EMBL" id="LKTS01000047">
    <property type="protein sequence ID" value="PKD16264.1"/>
    <property type="molecule type" value="Genomic_DNA"/>
</dbReference>
<gene>
    <name evidence="4" type="ORF">APR41_10660</name>
</gene>
<accession>A0A2N0TNF7</accession>
<dbReference type="PANTHER" id="PTHR42852">
    <property type="entry name" value="THIOL:DISULFIDE INTERCHANGE PROTEIN DSBE"/>
    <property type="match status" value="1"/>
</dbReference>
<name>A0A2N0TNF7_9FLAO</name>
<dbReference type="SUPFAM" id="SSF52833">
    <property type="entry name" value="Thioredoxin-like"/>
    <property type="match status" value="1"/>
</dbReference>
<evidence type="ECO:0000313" key="4">
    <source>
        <dbReference type="EMBL" id="PKD16264.1"/>
    </source>
</evidence>
<dbReference type="Pfam" id="PF00578">
    <property type="entry name" value="AhpC-TSA"/>
    <property type="match status" value="1"/>
</dbReference>